<name>A0ABV2H5K9_9HYPH</name>
<protein>
    <recommendedName>
        <fullName evidence="1">Putative tail fiber protein gp53-like C-terminal domain-containing protein</fullName>
    </recommendedName>
</protein>
<gene>
    <name evidence="2" type="ORF">ABID21_001939</name>
</gene>
<comment type="caution">
    <text evidence="2">The sequence shown here is derived from an EMBL/GenBank/DDBJ whole genome shotgun (WGS) entry which is preliminary data.</text>
</comment>
<evidence type="ECO:0000259" key="1">
    <source>
        <dbReference type="Pfam" id="PF21882"/>
    </source>
</evidence>
<dbReference type="InterPro" id="IPR054075">
    <property type="entry name" value="Gp53-like_C"/>
</dbReference>
<sequence>MIGWLADKYRAGLMGPGHVAKLERSGPGDVVGPGSAVNGRIAVFDGTTGKLLRNGPYSVENITEDLATKVSKSQVTNYMIEMFAQANNASSALTKLGVSSFIQNLLDDTTGAAAWLSLGGATLLSGQGAVKLPNGLMLEWGYSDTGSGEYSLVFHTAFPSACIYFAPVLNFPLQDTVTLVAVSYANLANTGAYIQKRYVQGGTVGVGSIPIRWLAMGY</sequence>
<evidence type="ECO:0000313" key="3">
    <source>
        <dbReference type="Proteomes" id="UP001549031"/>
    </source>
</evidence>
<proteinExistence type="predicted"/>
<feature type="domain" description="Putative tail fiber protein gp53-like C-terminal" evidence="1">
    <location>
        <begin position="131"/>
        <end position="218"/>
    </location>
</feature>
<dbReference type="Gene3D" id="2.60.40.3940">
    <property type="match status" value="1"/>
</dbReference>
<keyword evidence="3" id="KW-1185">Reference proteome</keyword>
<organism evidence="2 3">
    <name type="scientific">Pseudorhizobium tarimense</name>
    <dbReference type="NCBI Taxonomy" id="1079109"/>
    <lineage>
        <taxon>Bacteria</taxon>
        <taxon>Pseudomonadati</taxon>
        <taxon>Pseudomonadota</taxon>
        <taxon>Alphaproteobacteria</taxon>
        <taxon>Hyphomicrobiales</taxon>
        <taxon>Rhizobiaceae</taxon>
        <taxon>Rhizobium/Agrobacterium group</taxon>
        <taxon>Pseudorhizobium</taxon>
    </lineage>
</organism>
<accession>A0ABV2H5K9</accession>
<evidence type="ECO:0000313" key="2">
    <source>
        <dbReference type="EMBL" id="MET3585830.1"/>
    </source>
</evidence>
<dbReference type="EMBL" id="JBEPLJ010000006">
    <property type="protein sequence ID" value="MET3585830.1"/>
    <property type="molecule type" value="Genomic_DNA"/>
</dbReference>
<dbReference type="RefSeq" id="WP_247243752.1">
    <property type="nucleotide sequence ID" value="NZ_JALJRA010000006.1"/>
</dbReference>
<reference evidence="2 3" key="1">
    <citation type="submission" date="2024-06" db="EMBL/GenBank/DDBJ databases">
        <title>Genomic Encyclopedia of Type Strains, Phase IV (KMG-IV): sequencing the most valuable type-strain genomes for metagenomic binning, comparative biology and taxonomic classification.</title>
        <authorList>
            <person name="Goeker M."/>
        </authorList>
    </citation>
    <scope>NUCLEOTIDE SEQUENCE [LARGE SCALE GENOMIC DNA]</scope>
    <source>
        <strain evidence="2 3">DSM 105042</strain>
    </source>
</reference>
<dbReference type="Proteomes" id="UP001549031">
    <property type="component" value="Unassembled WGS sequence"/>
</dbReference>
<dbReference type="Pfam" id="PF21882">
    <property type="entry name" value="Gp53-like_C"/>
    <property type="match status" value="1"/>
</dbReference>